<dbReference type="GO" id="GO:0046872">
    <property type="term" value="F:metal ion binding"/>
    <property type="evidence" value="ECO:0007669"/>
    <property type="project" value="UniProtKB-KW"/>
</dbReference>
<feature type="region of interest" description="Disordered" evidence="6">
    <location>
        <begin position="341"/>
        <end position="365"/>
    </location>
</feature>
<dbReference type="Pfam" id="PF02668">
    <property type="entry name" value="TauD"/>
    <property type="match status" value="1"/>
</dbReference>
<comment type="similarity">
    <text evidence="1">Belongs to the TfdA dioxygenase family.</text>
</comment>
<dbReference type="SUPFAM" id="SSF51197">
    <property type="entry name" value="Clavaminate synthase-like"/>
    <property type="match status" value="1"/>
</dbReference>
<feature type="compositionally biased region" description="Basic and acidic residues" evidence="6">
    <location>
        <begin position="347"/>
        <end position="365"/>
    </location>
</feature>
<keyword evidence="4" id="KW-0560">Oxidoreductase</keyword>
<feature type="domain" description="TauD/TfdA-like" evidence="7">
    <location>
        <begin position="62"/>
        <end position="336"/>
    </location>
</feature>
<dbReference type="Gene3D" id="3.60.130.10">
    <property type="entry name" value="Clavaminate synthase-like"/>
    <property type="match status" value="1"/>
</dbReference>
<keyword evidence="9" id="KW-1185">Reference proteome</keyword>
<dbReference type="InterPro" id="IPR051323">
    <property type="entry name" value="AtsK-like"/>
</dbReference>
<keyword evidence="5" id="KW-0408">Iron</keyword>
<evidence type="ECO:0000256" key="6">
    <source>
        <dbReference type="SAM" id="MobiDB-lite"/>
    </source>
</evidence>
<proteinExistence type="inferred from homology"/>
<dbReference type="GO" id="GO:0016706">
    <property type="term" value="F:2-oxoglutarate-dependent dioxygenase activity"/>
    <property type="evidence" value="ECO:0007669"/>
    <property type="project" value="TreeGrafter"/>
</dbReference>
<dbReference type="GO" id="GO:0005737">
    <property type="term" value="C:cytoplasm"/>
    <property type="evidence" value="ECO:0007669"/>
    <property type="project" value="TreeGrafter"/>
</dbReference>
<evidence type="ECO:0000259" key="7">
    <source>
        <dbReference type="Pfam" id="PF02668"/>
    </source>
</evidence>
<evidence type="ECO:0000256" key="3">
    <source>
        <dbReference type="ARBA" id="ARBA00022964"/>
    </source>
</evidence>
<organism evidence="8 9">
    <name type="scientific">Saitozyma podzolica</name>
    <dbReference type="NCBI Taxonomy" id="1890683"/>
    <lineage>
        <taxon>Eukaryota</taxon>
        <taxon>Fungi</taxon>
        <taxon>Dikarya</taxon>
        <taxon>Basidiomycota</taxon>
        <taxon>Agaricomycotina</taxon>
        <taxon>Tremellomycetes</taxon>
        <taxon>Tremellales</taxon>
        <taxon>Trimorphomycetaceae</taxon>
        <taxon>Saitozyma</taxon>
    </lineage>
</organism>
<keyword evidence="3" id="KW-0223">Dioxygenase</keyword>
<dbReference type="PANTHER" id="PTHR30468:SF10">
    <property type="entry name" value="TAUD_TFDA-LIKE DOMAIN-CONTAINING PROTEIN"/>
    <property type="match status" value="1"/>
</dbReference>
<dbReference type="EMBL" id="RSCD01000010">
    <property type="protein sequence ID" value="RSH90521.1"/>
    <property type="molecule type" value="Genomic_DNA"/>
</dbReference>
<name>A0A427YHA0_9TREE</name>
<evidence type="ECO:0000256" key="2">
    <source>
        <dbReference type="ARBA" id="ARBA00022723"/>
    </source>
</evidence>
<dbReference type="OrthoDB" id="10257314at2759"/>
<dbReference type="PANTHER" id="PTHR30468">
    <property type="entry name" value="ALPHA-KETOGLUTARATE-DEPENDENT SULFONATE DIOXYGENASE"/>
    <property type="match status" value="1"/>
</dbReference>
<accession>A0A427YHA0</accession>
<comment type="caution">
    <text evidence="8">The sequence shown here is derived from an EMBL/GenBank/DDBJ whole genome shotgun (WGS) entry which is preliminary data.</text>
</comment>
<reference evidence="8 9" key="1">
    <citation type="submission" date="2018-11" db="EMBL/GenBank/DDBJ databases">
        <title>Genome sequence of Saitozyma podzolica DSM 27192.</title>
        <authorList>
            <person name="Aliyu H."/>
            <person name="Gorte O."/>
            <person name="Ochsenreither K."/>
        </authorList>
    </citation>
    <scope>NUCLEOTIDE SEQUENCE [LARGE SCALE GENOMIC DNA]</scope>
    <source>
        <strain evidence="8 9">DSM 27192</strain>
    </source>
</reference>
<dbReference type="Proteomes" id="UP000279259">
    <property type="component" value="Unassembled WGS sequence"/>
</dbReference>
<dbReference type="AlphaFoldDB" id="A0A427YHA0"/>
<evidence type="ECO:0000256" key="1">
    <source>
        <dbReference type="ARBA" id="ARBA00005896"/>
    </source>
</evidence>
<protein>
    <recommendedName>
        <fullName evidence="7">TauD/TfdA-like domain-containing protein</fullName>
    </recommendedName>
</protein>
<evidence type="ECO:0000256" key="4">
    <source>
        <dbReference type="ARBA" id="ARBA00023002"/>
    </source>
</evidence>
<evidence type="ECO:0000313" key="9">
    <source>
        <dbReference type="Proteomes" id="UP000279259"/>
    </source>
</evidence>
<dbReference type="InterPro" id="IPR042098">
    <property type="entry name" value="TauD-like_sf"/>
</dbReference>
<keyword evidence="2" id="KW-0479">Metal-binding</keyword>
<dbReference type="InterPro" id="IPR003819">
    <property type="entry name" value="TauD/TfdA-like"/>
</dbReference>
<dbReference type="STRING" id="1890683.A0A427YHA0"/>
<evidence type="ECO:0000313" key="8">
    <source>
        <dbReference type="EMBL" id="RSH90521.1"/>
    </source>
</evidence>
<sequence length="365" mass="40232">MAPIAVAAPNPNPIESLKASVASVTLNEVPSGSADLRSYAHFDATPSIGTEFREYSAGGKPVLNIRDVLGDEAKLRALGRLVSERGVVFFRNAVISAEEQKTLVDTLGRLGGKPSTSGLHVHPLTMGGSELGDEISVISNKFVFDDKFKRDDFTILSRAAGRTLWHSDITFEPVPSDYASLQIRTLPPVGGDTLWASAYEAYDRLSPAYQTFLEGLTATHIGQGFIDIAKRTNATMRENRGSPENVGQSLETVHPVIRTNPVTGWKGLFVNRGFTKRINGLTKPESDQVLEFLFEHISSNHDLQVRFRWEENSLAIWDNRSTFHAATHDLDDTLREGTRSVSLGERPYLDPKSTGRREALAQEQK</sequence>
<evidence type="ECO:0000256" key="5">
    <source>
        <dbReference type="ARBA" id="ARBA00023004"/>
    </source>
</evidence>
<gene>
    <name evidence="8" type="ORF">EHS25_001126</name>
</gene>